<dbReference type="Pfam" id="PF00483">
    <property type="entry name" value="NTP_transferase"/>
    <property type="match status" value="1"/>
</dbReference>
<dbReference type="RefSeq" id="WP_158036410.1">
    <property type="nucleotide sequence ID" value="NZ_BAAAZV010000020.1"/>
</dbReference>
<proteinExistence type="predicted"/>
<dbReference type="GO" id="GO:0004475">
    <property type="term" value="F:mannose-1-phosphate guanylyltransferase (GTP) activity"/>
    <property type="evidence" value="ECO:0007669"/>
    <property type="project" value="InterPro"/>
</dbReference>
<dbReference type="PANTHER" id="PTHR46390:SF1">
    <property type="entry name" value="MANNOSE-1-PHOSPHATE GUANYLYLTRANSFERASE"/>
    <property type="match status" value="1"/>
</dbReference>
<evidence type="ECO:0000259" key="2">
    <source>
        <dbReference type="Pfam" id="PF22640"/>
    </source>
</evidence>
<reference evidence="3 4" key="1">
    <citation type="submission" date="2019-09" db="EMBL/GenBank/DDBJ databases">
        <title>Phylogeny of genus Pseudoclavibacter and closely related genus.</title>
        <authorList>
            <person name="Li Y."/>
        </authorList>
    </citation>
    <scope>NUCLEOTIDE SEQUENCE [LARGE SCALE GENOMIC DNA]</scope>
    <source>
        <strain evidence="3 4">JCM 16921</strain>
    </source>
</reference>
<dbReference type="AlphaFoldDB" id="A0A7C8FX18"/>
<dbReference type="InterPro" id="IPR029044">
    <property type="entry name" value="Nucleotide-diphossugar_trans"/>
</dbReference>
<dbReference type="InterPro" id="IPR054566">
    <property type="entry name" value="ManC/GMP-like_b-helix"/>
</dbReference>
<dbReference type="PANTHER" id="PTHR46390">
    <property type="entry name" value="MANNOSE-1-PHOSPHATE GUANYLYLTRANSFERASE"/>
    <property type="match status" value="1"/>
</dbReference>
<feature type="domain" description="MannoseP isomerase/GMP-like beta-helix" evidence="2">
    <location>
        <begin position="323"/>
        <end position="368"/>
    </location>
</feature>
<evidence type="ECO:0000259" key="1">
    <source>
        <dbReference type="Pfam" id="PF00483"/>
    </source>
</evidence>
<protein>
    <submittedName>
        <fullName evidence="3">Mannose-1-phosphate guanylyltransferase</fullName>
    </submittedName>
</protein>
<keyword evidence="3" id="KW-0808">Transferase</keyword>
<dbReference type="SUPFAM" id="SSF53448">
    <property type="entry name" value="Nucleotide-diphospho-sugar transferases"/>
    <property type="match status" value="1"/>
</dbReference>
<feature type="domain" description="Nucleotidyl transferase" evidence="1">
    <location>
        <begin position="16"/>
        <end position="298"/>
    </location>
</feature>
<dbReference type="Pfam" id="PF22640">
    <property type="entry name" value="ManC_GMP_beta-helix"/>
    <property type="match status" value="1"/>
</dbReference>
<dbReference type="GO" id="GO:0009298">
    <property type="term" value="P:GDP-mannose biosynthetic process"/>
    <property type="evidence" value="ECO:0007669"/>
    <property type="project" value="TreeGrafter"/>
</dbReference>
<accession>A0A7C8FX18</accession>
<evidence type="ECO:0000313" key="4">
    <source>
        <dbReference type="Proteomes" id="UP000481339"/>
    </source>
</evidence>
<dbReference type="CDD" id="cd02509">
    <property type="entry name" value="GDP-M1P_Guanylyltransferase"/>
    <property type="match status" value="1"/>
</dbReference>
<sequence length="379" mass="40545">MASRTATPEQLSHLHAIIPAGGVGSRLWPLSRAREPKFLLDLTGAGRSLIRSTWERIVPLTGEDRIIVVTGEAHRAGVMAQLPELPERNLVLESEPRDSTAAICLAAALIVRRDPEAIVASFPADHFIGDEPEFRAVVRDAVAVAATGRLVTIGITPTSPATGFGYIHVGEPLDPAGAAGLPARARAVTAFVEKPKAAVARRYVDSGEYLWNAGMFVARAADLLGWLERQEPELAAGIARIADAWGTDERDAERARVWPTLKKVAIDYAIAEPVAAEGDVAVIPGTFDWDDVGDFAAVARQVRKRNPGNLAILGEASVLSESSTGVLVSETDRLIAIIGVEDLVVVDTDDVLMITTGAHAQRVKEMVNMVRQTGNEDLL</sequence>
<dbReference type="SUPFAM" id="SSF159283">
    <property type="entry name" value="Guanosine diphospho-D-mannose pyrophosphorylase/mannose-6-phosphate isomerase linker domain"/>
    <property type="match status" value="1"/>
</dbReference>
<dbReference type="InterPro" id="IPR005835">
    <property type="entry name" value="NTP_transferase_dom"/>
</dbReference>
<dbReference type="Proteomes" id="UP000481339">
    <property type="component" value="Unassembled WGS sequence"/>
</dbReference>
<gene>
    <name evidence="3" type="ORF">F8O02_06355</name>
</gene>
<evidence type="ECO:0000313" key="3">
    <source>
        <dbReference type="EMBL" id="KAB1631941.1"/>
    </source>
</evidence>
<organism evidence="3 4">
    <name type="scientific">Pseudoclavibacter caeni</name>
    <dbReference type="NCBI Taxonomy" id="908846"/>
    <lineage>
        <taxon>Bacteria</taxon>
        <taxon>Bacillati</taxon>
        <taxon>Actinomycetota</taxon>
        <taxon>Actinomycetes</taxon>
        <taxon>Micrococcales</taxon>
        <taxon>Microbacteriaceae</taxon>
        <taxon>Pseudoclavibacter</taxon>
    </lineage>
</organism>
<dbReference type="InterPro" id="IPR051161">
    <property type="entry name" value="Mannose-6P_isomerase_type2"/>
</dbReference>
<comment type="caution">
    <text evidence="3">The sequence shown here is derived from an EMBL/GenBank/DDBJ whole genome shotgun (WGS) entry which is preliminary data.</text>
</comment>
<keyword evidence="3" id="KW-0548">Nucleotidyltransferase</keyword>
<dbReference type="EMBL" id="WBKA01000004">
    <property type="protein sequence ID" value="KAB1631941.1"/>
    <property type="molecule type" value="Genomic_DNA"/>
</dbReference>
<name>A0A7C8FX18_9MICO</name>
<dbReference type="InterPro" id="IPR049577">
    <property type="entry name" value="GMPP_N"/>
</dbReference>
<dbReference type="Gene3D" id="3.90.550.10">
    <property type="entry name" value="Spore Coat Polysaccharide Biosynthesis Protein SpsA, Chain A"/>
    <property type="match status" value="1"/>
</dbReference>
<keyword evidence="4" id="KW-1185">Reference proteome</keyword>
<dbReference type="OrthoDB" id="9806359at2"/>